<feature type="site" description="Crucial to convey clamshell closure to channel opening" evidence="18">
    <location>
        <position position="368"/>
    </location>
</feature>
<dbReference type="Pfam" id="PF01094">
    <property type="entry name" value="ANF_receptor"/>
    <property type="match status" value="1"/>
</dbReference>
<name>A0A9N6WQV2_9CRUS</name>
<dbReference type="GO" id="GO:0004970">
    <property type="term" value="F:glutamate-gated receptor activity"/>
    <property type="evidence" value="ECO:0007669"/>
    <property type="project" value="UniProtKB-ARBA"/>
</dbReference>
<keyword evidence="4 19" id="KW-0812">Transmembrane</keyword>
<keyword evidence="5" id="KW-0732">Signal</keyword>
<evidence type="ECO:0000256" key="9">
    <source>
        <dbReference type="ARBA" id="ARBA00023136"/>
    </source>
</evidence>
<comment type="subcellular location">
    <subcellularLocation>
        <location evidence="15">Postsynaptic cell membrane</location>
        <topology evidence="15">Multi-pass membrane protein</topology>
    </subcellularLocation>
</comment>
<keyword evidence="7" id="KW-0770">Synapse</keyword>
<evidence type="ECO:0000256" key="7">
    <source>
        <dbReference type="ARBA" id="ARBA00023018"/>
    </source>
</evidence>
<keyword evidence="13" id="KW-1071">Ligand-gated ion channel</keyword>
<dbReference type="EMBL" id="OC988691">
    <property type="protein sequence ID" value="CAG4645346.1"/>
    <property type="molecule type" value="Genomic_DNA"/>
</dbReference>
<evidence type="ECO:0000256" key="2">
    <source>
        <dbReference type="ARBA" id="ARBA00022448"/>
    </source>
</evidence>
<protein>
    <recommendedName>
        <fullName evidence="16">Glutamate receptor 1</fullName>
    </recommendedName>
</protein>
<evidence type="ECO:0000259" key="20">
    <source>
        <dbReference type="SMART" id="SM00079"/>
    </source>
</evidence>
<evidence type="ECO:0000256" key="17">
    <source>
        <dbReference type="PIRSR" id="PIRSR601508-1"/>
    </source>
</evidence>
<evidence type="ECO:0000256" key="14">
    <source>
        <dbReference type="ARBA" id="ARBA00023303"/>
    </source>
</evidence>
<dbReference type="FunFam" id="3.40.190.10:FF:000061">
    <property type="entry name" value="Glutamate receptor, ionotropic kainate"/>
    <property type="match status" value="1"/>
</dbReference>
<gene>
    <name evidence="22" type="primary">EOG090X00ST</name>
</gene>
<feature type="binding site" evidence="17">
    <location>
        <position position="218"/>
    </location>
    <ligand>
        <name>L-glutamate</name>
        <dbReference type="ChEBI" id="CHEBI:29985"/>
    </ligand>
</feature>
<feature type="binding site" evidence="17">
    <location>
        <position position="440"/>
    </location>
    <ligand>
        <name>L-glutamate</name>
        <dbReference type="ChEBI" id="CHEBI:29985"/>
    </ligand>
</feature>
<evidence type="ECO:0000259" key="21">
    <source>
        <dbReference type="SMART" id="SM00918"/>
    </source>
</evidence>
<dbReference type="SUPFAM" id="SSF53850">
    <property type="entry name" value="Periplasmic binding protein-like II"/>
    <property type="match status" value="1"/>
</dbReference>
<evidence type="ECO:0000256" key="6">
    <source>
        <dbReference type="ARBA" id="ARBA00022989"/>
    </source>
</evidence>
<dbReference type="GO" id="GO:0008328">
    <property type="term" value="C:ionotropic glutamate receptor complex"/>
    <property type="evidence" value="ECO:0007669"/>
    <property type="project" value="UniProtKB-ARBA"/>
</dbReference>
<dbReference type="Gene3D" id="3.40.190.10">
    <property type="entry name" value="Periplasmic binding protein-like II"/>
    <property type="match status" value="2"/>
</dbReference>
<evidence type="ECO:0000256" key="5">
    <source>
        <dbReference type="ARBA" id="ARBA00022729"/>
    </source>
</evidence>
<evidence type="ECO:0000313" key="22">
    <source>
        <dbReference type="EMBL" id="CAG4645346.1"/>
    </source>
</evidence>
<dbReference type="Pfam" id="PF10613">
    <property type="entry name" value="Lig_chan-Glu_bd"/>
    <property type="match status" value="1"/>
</dbReference>
<dbReference type="Pfam" id="PF00060">
    <property type="entry name" value="Lig_chan"/>
    <property type="match status" value="1"/>
</dbReference>
<dbReference type="PRINTS" id="PR00177">
    <property type="entry name" value="NMDARECEPTOR"/>
</dbReference>
<dbReference type="SMART" id="SM00079">
    <property type="entry name" value="PBPe"/>
    <property type="match status" value="1"/>
</dbReference>
<dbReference type="Gene3D" id="3.40.50.2300">
    <property type="match status" value="1"/>
</dbReference>
<feature type="site" description="Interaction with the cone snail toxin Con-ikot-ikot" evidence="18">
    <location>
        <position position="486"/>
    </location>
</feature>
<keyword evidence="12" id="KW-0628">Postsynaptic cell membrane</keyword>
<comment type="similarity">
    <text evidence="1">Belongs to the glutamate-gated ion channel (TC 1.A.10.1) family.</text>
</comment>
<keyword evidence="11" id="KW-0325">Glycoprotein</keyword>
<keyword evidence="8" id="KW-0406">Ion transport</keyword>
<dbReference type="AlphaFoldDB" id="A0A9N6WQV2"/>
<evidence type="ECO:0000256" key="4">
    <source>
        <dbReference type="ARBA" id="ARBA00022692"/>
    </source>
</evidence>
<evidence type="ECO:0000256" key="11">
    <source>
        <dbReference type="ARBA" id="ARBA00023180"/>
    </source>
</evidence>
<evidence type="ECO:0000256" key="13">
    <source>
        <dbReference type="ARBA" id="ARBA00023286"/>
    </source>
</evidence>
<evidence type="ECO:0000256" key="8">
    <source>
        <dbReference type="ARBA" id="ARBA00023065"/>
    </source>
</evidence>
<dbReference type="SUPFAM" id="SSF53822">
    <property type="entry name" value="Periplasmic binding protein-like I"/>
    <property type="match status" value="1"/>
</dbReference>
<evidence type="ECO:0000256" key="1">
    <source>
        <dbReference type="ARBA" id="ARBA00008685"/>
    </source>
</evidence>
<dbReference type="PANTHER" id="PTHR18966">
    <property type="entry name" value="IONOTROPIC GLUTAMATE RECEPTOR"/>
    <property type="match status" value="1"/>
</dbReference>
<reference evidence="22" key="1">
    <citation type="submission" date="2021-04" db="EMBL/GenBank/DDBJ databases">
        <authorList>
            <person name="Cornetti L."/>
        </authorList>
    </citation>
    <scope>NUCLEOTIDE SEQUENCE</scope>
</reference>
<evidence type="ECO:0000256" key="19">
    <source>
        <dbReference type="SAM" id="Phobius"/>
    </source>
</evidence>
<feature type="transmembrane region" description="Helical" evidence="19">
    <location>
        <begin position="340"/>
        <end position="361"/>
    </location>
</feature>
<evidence type="ECO:0000256" key="10">
    <source>
        <dbReference type="ARBA" id="ARBA00023170"/>
    </source>
</evidence>
<evidence type="ECO:0000256" key="12">
    <source>
        <dbReference type="ARBA" id="ARBA00023257"/>
    </source>
</evidence>
<dbReference type="FunFam" id="3.40.190.10:FF:000147">
    <property type="entry name" value="Uncharacterized protein, isoform C"/>
    <property type="match status" value="1"/>
</dbReference>
<dbReference type="InterPro" id="IPR001828">
    <property type="entry name" value="ANF_lig-bd_rcpt"/>
</dbReference>
<feature type="site" description="Interaction with the cone snail toxin Con-ikot-ikot" evidence="18">
    <location>
        <position position="395"/>
    </location>
</feature>
<evidence type="ECO:0000256" key="16">
    <source>
        <dbReference type="ARBA" id="ARBA00072754"/>
    </source>
</evidence>
<dbReference type="GO" id="GO:0045211">
    <property type="term" value="C:postsynaptic membrane"/>
    <property type="evidence" value="ECO:0007669"/>
    <property type="project" value="UniProtKB-SubCell"/>
</dbReference>
<keyword evidence="2" id="KW-0813">Transport</keyword>
<dbReference type="InterPro" id="IPR019594">
    <property type="entry name" value="Glu/Gly-bd"/>
</dbReference>
<feature type="domain" description="Ionotropic glutamate receptor C-terminal" evidence="20">
    <location>
        <begin position="132"/>
        <end position="503"/>
    </location>
</feature>
<sequence>MRYGRNLDFNERTLKVETALAYDAVQLFAKAMHELDRSQDVVIKPLNCSRSDTWIHGNSLINYMKMVEMEGLSGFIKFDPLGLRTSFHLDVVELNSSGIITVGSWNNLEGANFTRNPVSILKEDANSLVNKTLIVTTILSNPYTMLKESSEMLVGNDRFEGFGMDIVDEISKLLGFNYTVRLVADGKWGNIDQHTGEWNGMIRELLDKKADMAIADLSINYERQTAVDFTMPFMNTGISLLYKKPQKKPPNLFSFLSPLSLEVWIYMITGYMTVSLVLFGLSRITPYEWNNPHPCNQNPDVLETNFTLVNSMWFTIGSIMQQGSDIAPKAVSTRMVAGTWWFFTLIMISTYTANLAAFLTVERMESPIESVDDLAKQTKIKYGIVGTGTTFSFFRDTQLPVYKRMWNFMESAKPTVFMKSNGEGVERVQKANGQYAFLMESASLEYFTERKCDITQIGGQLDSKGYGIALQQNSPYRNALTQAVLKLQETNRLLILKNKWWKEKRGGGACLDCSVLLLFFLFTPALLPLQLSSERCLIGK</sequence>
<dbReference type="InterPro" id="IPR001320">
    <property type="entry name" value="Iontro_rcpt_C"/>
</dbReference>
<keyword evidence="6 19" id="KW-1133">Transmembrane helix</keyword>
<evidence type="ECO:0000256" key="18">
    <source>
        <dbReference type="PIRSR" id="PIRSR601508-2"/>
    </source>
</evidence>
<dbReference type="InterPro" id="IPR028082">
    <property type="entry name" value="Peripla_BP_I"/>
</dbReference>
<dbReference type="Gene3D" id="1.10.287.70">
    <property type="match status" value="1"/>
</dbReference>
<keyword evidence="10" id="KW-0675">Receptor</keyword>
<feature type="transmembrane region" description="Helical" evidence="19">
    <location>
        <begin position="263"/>
        <end position="284"/>
    </location>
</feature>
<keyword evidence="14" id="KW-0407">Ion channel</keyword>
<dbReference type="FunFam" id="1.10.287.70:FF:000064">
    <property type="entry name" value="Glutamate receptor ionotropic, kainate"/>
    <property type="match status" value="1"/>
</dbReference>
<dbReference type="SMART" id="SM00918">
    <property type="entry name" value="Lig_chan-Glu_bd"/>
    <property type="match status" value="1"/>
</dbReference>
<feature type="binding site" evidence="17">
    <location>
        <position position="223"/>
    </location>
    <ligand>
        <name>L-glutamate</name>
        <dbReference type="ChEBI" id="CHEBI:29985"/>
    </ligand>
</feature>
<organism evidence="22">
    <name type="scientific">Lynceus sp. MCZ IZ 141354</name>
    <dbReference type="NCBI Taxonomy" id="1930659"/>
    <lineage>
        <taxon>Eukaryota</taxon>
        <taxon>Metazoa</taxon>
        <taxon>Ecdysozoa</taxon>
        <taxon>Arthropoda</taxon>
        <taxon>Crustacea</taxon>
        <taxon>Branchiopoda</taxon>
        <taxon>Diplostraca</taxon>
        <taxon>Laevicaudata</taxon>
        <taxon>Lynceidae</taxon>
        <taxon>Lynceus</taxon>
    </lineage>
</organism>
<keyword evidence="3" id="KW-1003">Cell membrane</keyword>
<dbReference type="InterPro" id="IPR015683">
    <property type="entry name" value="Ionotropic_Glu_rcpt"/>
</dbReference>
<accession>A0A9N6WQV2</accession>
<evidence type="ECO:0000256" key="15">
    <source>
        <dbReference type="ARBA" id="ARBA00034104"/>
    </source>
</evidence>
<evidence type="ECO:0000256" key="3">
    <source>
        <dbReference type="ARBA" id="ARBA00022475"/>
    </source>
</evidence>
<proteinExistence type="inferred from homology"/>
<feature type="domain" description="Ionotropic glutamate receptor L-glutamate and glycine-binding" evidence="21">
    <location>
        <begin position="142"/>
        <end position="207"/>
    </location>
</feature>
<dbReference type="InterPro" id="IPR001508">
    <property type="entry name" value="Iono_Glu_rcpt_met"/>
</dbReference>
<feature type="binding site" evidence="17">
    <location>
        <position position="390"/>
    </location>
    <ligand>
        <name>L-glutamate</name>
        <dbReference type="ChEBI" id="CHEBI:29985"/>
    </ligand>
</feature>
<keyword evidence="9 19" id="KW-0472">Membrane</keyword>